<keyword evidence="1" id="KW-0812">Transmembrane</keyword>
<dbReference type="EMBL" id="JARRAF010000003">
    <property type="protein sequence ID" value="MDK2123247.1"/>
    <property type="molecule type" value="Genomic_DNA"/>
</dbReference>
<dbReference type="RefSeq" id="WP_284099536.1">
    <property type="nucleotide sequence ID" value="NZ_JARRAF010000003.1"/>
</dbReference>
<dbReference type="Proteomes" id="UP001172778">
    <property type="component" value="Unassembled WGS sequence"/>
</dbReference>
<proteinExistence type="predicted"/>
<sequence length="174" mass="18813">MISVVRLWLIGLLVLPGSTASAHGGEDHGDTVTRQTVTPGIAPRAEAKSELFELLTELNGSQLTLYLDRFADNQPVQGARIEVESGTFKAVATAVDDHYRLMAGPLAKPGKHPLIFTITAGNDADLLETTLLVGGDDSAEPHPHPLRWRWPLLALGGVIAMAALLRFQFRRKTS</sequence>
<name>A0ABT7DT76_9NEIS</name>
<evidence type="ECO:0000313" key="3">
    <source>
        <dbReference type="EMBL" id="MDK2123247.1"/>
    </source>
</evidence>
<evidence type="ECO:0000256" key="1">
    <source>
        <dbReference type="SAM" id="Phobius"/>
    </source>
</evidence>
<keyword evidence="1" id="KW-0472">Membrane</keyword>
<evidence type="ECO:0000313" key="4">
    <source>
        <dbReference type="Proteomes" id="UP001172778"/>
    </source>
</evidence>
<organism evidence="3 4">
    <name type="scientific">Parachitinimonas caeni</name>
    <dbReference type="NCBI Taxonomy" id="3031301"/>
    <lineage>
        <taxon>Bacteria</taxon>
        <taxon>Pseudomonadati</taxon>
        <taxon>Pseudomonadota</taxon>
        <taxon>Betaproteobacteria</taxon>
        <taxon>Neisseriales</taxon>
        <taxon>Chitinibacteraceae</taxon>
        <taxon>Parachitinimonas</taxon>
    </lineage>
</organism>
<evidence type="ECO:0008006" key="5">
    <source>
        <dbReference type="Google" id="ProtNLM"/>
    </source>
</evidence>
<feature type="transmembrane region" description="Helical" evidence="1">
    <location>
        <begin position="148"/>
        <end position="167"/>
    </location>
</feature>
<evidence type="ECO:0000256" key="2">
    <source>
        <dbReference type="SAM" id="SignalP"/>
    </source>
</evidence>
<keyword evidence="1" id="KW-1133">Transmembrane helix</keyword>
<keyword evidence="4" id="KW-1185">Reference proteome</keyword>
<comment type="caution">
    <text evidence="3">The sequence shown here is derived from an EMBL/GenBank/DDBJ whole genome shotgun (WGS) entry which is preliminary data.</text>
</comment>
<protein>
    <recommendedName>
        <fullName evidence="5">Copper resistance protein CopC</fullName>
    </recommendedName>
</protein>
<gene>
    <name evidence="3" type="ORF">PZA18_04185</name>
</gene>
<accession>A0ABT7DT76</accession>
<feature type="signal peptide" evidence="2">
    <location>
        <begin position="1"/>
        <end position="22"/>
    </location>
</feature>
<feature type="chain" id="PRO_5045172449" description="Copper resistance protein CopC" evidence="2">
    <location>
        <begin position="23"/>
        <end position="174"/>
    </location>
</feature>
<keyword evidence="2" id="KW-0732">Signal</keyword>
<reference evidence="3" key="1">
    <citation type="submission" date="2023-03" db="EMBL/GenBank/DDBJ databases">
        <title>Chitinimonas shenzhenensis gen. nov., sp. nov., a novel member of family Burkholderiaceae isolated from activated sludge collected in Shen Zhen, China.</title>
        <authorList>
            <person name="Wang X."/>
        </authorList>
    </citation>
    <scope>NUCLEOTIDE SEQUENCE</scope>
    <source>
        <strain evidence="3">DQS-5</strain>
    </source>
</reference>